<reference evidence="3 4" key="1">
    <citation type="submission" date="2020-05" db="EMBL/GenBank/DDBJ databases">
        <title>Actinomadura verrucosospora NRRL-B18236 (PFL_A860) Genome sequencing and assembly.</title>
        <authorList>
            <person name="Samborskyy M."/>
        </authorList>
    </citation>
    <scope>NUCLEOTIDE SEQUENCE [LARGE SCALE GENOMIC DNA]</scope>
    <source>
        <strain evidence="3 4">NRRL:B18236</strain>
    </source>
</reference>
<feature type="compositionally biased region" description="Low complexity" evidence="1">
    <location>
        <begin position="45"/>
        <end position="64"/>
    </location>
</feature>
<feature type="compositionally biased region" description="Basic residues" evidence="1">
    <location>
        <begin position="73"/>
        <end position="85"/>
    </location>
</feature>
<feature type="region of interest" description="Disordered" evidence="1">
    <location>
        <begin position="43"/>
        <end position="98"/>
    </location>
</feature>
<feature type="chain" id="PRO_5038930610" evidence="2">
    <location>
        <begin position="25"/>
        <end position="170"/>
    </location>
</feature>
<dbReference type="AlphaFoldDB" id="A0A7D3ZQX4"/>
<evidence type="ECO:0000313" key="4">
    <source>
        <dbReference type="Proteomes" id="UP000501240"/>
    </source>
</evidence>
<proteinExistence type="predicted"/>
<protein>
    <submittedName>
        <fullName evidence="3">Secreted protein</fullName>
    </submittedName>
</protein>
<gene>
    <name evidence="3" type="ORF">ACTIVE_5965</name>
</gene>
<evidence type="ECO:0000256" key="1">
    <source>
        <dbReference type="SAM" id="MobiDB-lite"/>
    </source>
</evidence>
<sequence>MKVSIKFALVWGAVTASSITASWAGVGDALRGTVLAPPDLAAGIPAATRRPPAPPTSASDTAPSGRPSTAHPSPKRPSQRPRARKTPSTGMTTDALAGKRRTYNVRCGRVVLAVTPRSAELVSAAPDNGFQTKVWRQTTWIRVELTDGAHGSTVIASWNDHPTIVQVYEY</sequence>
<dbReference type="Proteomes" id="UP000501240">
    <property type="component" value="Chromosome"/>
</dbReference>
<keyword evidence="4" id="KW-1185">Reference proteome</keyword>
<evidence type="ECO:0000256" key="2">
    <source>
        <dbReference type="SAM" id="SignalP"/>
    </source>
</evidence>
<keyword evidence="2" id="KW-0732">Signal</keyword>
<accession>A0A7D3ZQX4</accession>
<evidence type="ECO:0000313" key="3">
    <source>
        <dbReference type="EMBL" id="QKG24322.1"/>
    </source>
</evidence>
<organism evidence="3 4">
    <name type="scientific">Actinomadura verrucosospora</name>
    <dbReference type="NCBI Taxonomy" id="46165"/>
    <lineage>
        <taxon>Bacteria</taxon>
        <taxon>Bacillati</taxon>
        <taxon>Actinomycetota</taxon>
        <taxon>Actinomycetes</taxon>
        <taxon>Streptosporangiales</taxon>
        <taxon>Thermomonosporaceae</taxon>
        <taxon>Actinomadura</taxon>
    </lineage>
</organism>
<name>A0A7D3ZQX4_ACTVE</name>
<dbReference type="EMBL" id="CP053892">
    <property type="protein sequence ID" value="QKG24322.1"/>
    <property type="molecule type" value="Genomic_DNA"/>
</dbReference>
<feature type="signal peptide" evidence="2">
    <location>
        <begin position="1"/>
        <end position="24"/>
    </location>
</feature>